<dbReference type="GO" id="GO:0034040">
    <property type="term" value="F:ATPase-coupled lipid transmembrane transporter activity"/>
    <property type="evidence" value="ECO:0007669"/>
    <property type="project" value="TreeGrafter"/>
</dbReference>
<feature type="transmembrane region" description="Helical" evidence="11">
    <location>
        <begin position="157"/>
        <end position="177"/>
    </location>
</feature>
<dbReference type="EMBL" id="VFPH01000002">
    <property type="protein sequence ID" value="TQM37838.1"/>
    <property type="molecule type" value="Genomic_DNA"/>
</dbReference>
<evidence type="ECO:0000256" key="4">
    <source>
        <dbReference type="ARBA" id="ARBA00022741"/>
    </source>
</evidence>
<proteinExistence type="inferred from homology"/>
<evidence type="ECO:0000256" key="2">
    <source>
        <dbReference type="ARBA" id="ARBA00022448"/>
    </source>
</evidence>
<dbReference type="SUPFAM" id="SSF90123">
    <property type="entry name" value="ABC transporter transmembrane region"/>
    <property type="match status" value="1"/>
</dbReference>
<reference evidence="14 15" key="1">
    <citation type="submission" date="2019-06" db="EMBL/GenBank/DDBJ databases">
        <title>Sequencing the genomes of 1000 actinobacteria strains.</title>
        <authorList>
            <person name="Klenk H.-P."/>
        </authorList>
    </citation>
    <scope>NUCLEOTIDE SEQUENCE [LARGE SCALE GENOMIC DNA]</scope>
    <source>
        <strain evidence="14 15">DSM 45511</strain>
    </source>
</reference>
<dbReference type="InterPro" id="IPR017871">
    <property type="entry name" value="ABC_transporter-like_CS"/>
</dbReference>
<evidence type="ECO:0000256" key="8">
    <source>
        <dbReference type="ARBA" id="ARBA00055053"/>
    </source>
</evidence>
<evidence type="ECO:0000259" key="13">
    <source>
        <dbReference type="PROSITE" id="PS50929"/>
    </source>
</evidence>
<dbReference type="Gene3D" id="1.20.1560.10">
    <property type="entry name" value="ABC transporter type 1, transmembrane domain"/>
    <property type="match status" value="1"/>
</dbReference>
<keyword evidence="6 11" id="KW-1133">Transmembrane helix</keyword>
<evidence type="ECO:0000256" key="3">
    <source>
        <dbReference type="ARBA" id="ARBA00022692"/>
    </source>
</evidence>
<accession>A0A543FVF8</accession>
<evidence type="ECO:0000313" key="14">
    <source>
        <dbReference type="EMBL" id="TQM37838.1"/>
    </source>
</evidence>
<dbReference type="OrthoDB" id="9806127at2"/>
<dbReference type="FunFam" id="3.40.50.300:FF:000287">
    <property type="entry name" value="Multidrug ABC transporter ATP-binding protein"/>
    <property type="match status" value="1"/>
</dbReference>
<dbReference type="InterPro" id="IPR003593">
    <property type="entry name" value="AAA+_ATPase"/>
</dbReference>
<evidence type="ECO:0000256" key="7">
    <source>
        <dbReference type="ARBA" id="ARBA00023136"/>
    </source>
</evidence>
<feature type="domain" description="ABC transporter" evidence="12">
    <location>
        <begin position="335"/>
        <end position="569"/>
    </location>
</feature>
<evidence type="ECO:0000256" key="9">
    <source>
        <dbReference type="ARBA" id="ARBA00061644"/>
    </source>
</evidence>
<keyword evidence="4" id="KW-0547">Nucleotide-binding</keyword>
<dbReference type="PROSITE" id="PS50929">
    <property type="entry name" value="ABC_TM1F"/>
    <property type="match status" value="1"/>
</dbReference>
<dbReference type="InterPro" id="IPR011527">
    <property type="entry name" value="ABC1_TM_dom"/>
</dbReference>
<dbReference type="RefSeq" id="WP_142104600.1">
    <property type="nucleotide sequence ID" value="NZ_VFPH01000002.1"/>
</dbReference>
<feature type="transmembrane region" description="Helical" evidence="11">
    <location>
        <begin position="55"/>
        <end position="75"/>
    </location>
</feature>
<dbReference type="GO" id="GO:0005524">
    <property type="term" value="F:ATP binding"/>
    <property type="evidence" value="ECO:0007669"/>
    <property type="project" value="UniProtKB-KW"/>
</dbReference>
<dbReference type="PROSITE" id="PS50893">
    <property type="entry name" value="ABC_TRANSPORTER_2"/>
    <property type="match status" value="1"/>
</dbReference>
<name>A0A543FVF8_9PSEU</name>
<keyword evidence="7 11" id="KW-0472">Membrane</keyword>
<dbReference type="GO" id="GO:0016887">
    <property type="term" value="F:ATP hydrolysis activity"/>
    <property type="evidence" value="ECO:0007669"/>
    <property type="project" value="InterPro"/>
</dbReference>
<dbReference type="Proteomes" id="UP000319818">
    <property type="component" value="Unassembled WGS sequence"/>
</dbReference>
<dbReference type="InterPro" id="IPR003439">
    <property type="entry name" value="ABC_transporter-like_ATP-bd"/>
</dbReference>
<evidence type="ECO:0000256" key="6">
    <source>
        <dbReference type="ARBA" id="ARBA00022989"/>
    </source>
</evidence>
<evidence type="ECO:0000313" key="15">
    <source>
        <dbReference type="Proteomes" id="UP000319818"/>
    </source>
</evidence>
<sequence>MNDAPLLAVLRRTRSGRPALAVALIGALAEHAGAIVAGAAAGWLVGTAASGGEGLGTAVAIVVGAVLVSTLGNWLHAQFGHVFAFEAQADLRLQMFDGLARSAPREIAGRRTGDLASVAMGDVDALEAFFAHLGIGAAVAVITGGVSAAALVAIHPVLGLIGVAGMLAAVVLPMWAARRGKARGAALRAELGVVNADVVDGVQGLRELLVFGRLAAWVDRITTRTRLLRRHRVAQARAAGAQDAVTDALAALTTVAVLVAVVALVSAGEVGLPLGTAAITLVVAAFGPVSGAVGLAGELAPLRASARRVLEILDQPPAVPDTGRLSAAGIDRADVRFEGVSFAYPGRGPALSDVDLEIPDGATVALVGASGAGKSTCANLLVRFWDPDRGRVTVNGVDLREFRLSELHRLVTVVAQDVHLFAGTVAENLRLGRPDATDAQVRAAARAAMAHDFVEALPQGYDTPVGENGATLSGGQRQRLTIARALLADAPVLVLDEAASNLDTENERLVQQALETARLGRTTLVIAHRLSTVRDADRIVVLDGGRIVETGTHDELVAAGGGYARLMAHQDEPGVASA</sequence>
<comment type="similarity">
    <text evidence="9">Belongs to the ABC transporter superfamily. Lipid exporter (TC 3.A.1.106) family.</text>
</comment>
<evidence type="ECO:0000256" key="1">
    <source>
        <dbReference type="ARBA" id="ARBA00004651"/>
    </source>
</evidence>
<dbReference type="Gene3D" id="3.40.50.300">
    <property type="entry name" value="P-loop containing nucleotide triphosphate hydrolases"/>
    <property type="match status" value="1"/>
</dbReference>
<dbReference type="InterPro" id="IPR027417">
    <property type="entry name" value="P-loop_NTPase"/>
</dbReference>
<evidence type="ECO:0000256" key="11">
    <source>
        <dbReference type="SAM" id="Phobius"/>
    </source>
</evidence>
<dbReference type="PANTHER" id="PTHR24221">
    <property type="entry name" value="ATP-BINDING CASSETTE SUB-FAMILY B"/>
    <property type="match status" value="1"/>
</dbReference>
<feature type="domain" description="ABC transmembrane type-1" evidence="13">
    <location>
        <begin position="21"/>
        <end position="300"/>
    </location>
</feature>
<dbReference type="Pfam" id="PF00005">
    <property type="entry name" value="ABC_tran"/>
    <property type="match status" value="1"/>
</dbReference>
<feature type="transmembrane region" description="Helical" evidence="11">
    <location>
        <begin position="274"/>
        <end position="297"/>
    </location>
</feature>
<evidence type="ECO:0000256" key="5">
    <source>
        <dbReference type="ARBA" id="ARBA00022840"/>
    </source>
</evidence>
<feature type="transmembrane region" description="Helical" evidence="11">
    <location>
        <begin position="129"/>
        <end position="151"/>
    </location>
</feature>
<evidence type="ECO:0000259" key="12">
    <source>
        <dbReference type="PROSITE" id="PS50893"/>
    </source>
</evidence>
<comment type="function">
    <text evidence="8">ABC transporter involved in fatty acid import. Transmembrane domains (TMD) form a pore in the membrane and the ATP-binding domain (NBD) is responsible for energy generation.</text>
</comment>
<comment type="caution">
    <text evidence="14">The sequence shown here is derived from an EMBL/GenBank/DDBJ whole genome shotgun (WGS) entry which is preliminary data.</text>
</comment>
<dbReference type="SMART" id="SM00382">
    <property type="entry name" value="AAA"/>
    <property type="match status" value="1"/>
</dbReference>
<dbReference type="PANTHER" id="PTHR24221:SF654">
    <property type="entry name" value="ATP-BINDING CASSETTE SUB-FAMILY B MEMBER 6"/>
    <property type="match status" value="1"/>
</dbReference>
<dbReference type="GO" id="GO:0140359">
    <property type="term" value="F:ABC-type transporter activity"/>
    <property type="evidence" value="ECO:0007669"/>
    <property type="project" value="InterPro"/>
</dbReference>
<keyword evidence="2" id="KW-0813">Transport</keyword>
<evidence type="ECO:0000256" key="10">
    <source>
        <dbReference type="ARBA" id="ARBA00071747"/>
    </source>
</evidence>
<dbReference type="InterPro" id="IPR036640">
    <property type="entry name" value="ABC1_TM_sf"/>
</dbReference>
<comment type="subcellular location">
    <subcellularLocation>
        <location evidence="1">Cell membrane</location>
        <topology evidence="1">Multi-pass membrane protein</topology>
    </subcellularLocation>
</comment>
<feature type="transmembrane region" description="Helical" evidence="11">
    <location>
        <begin position="20"/>
        <end position="43"/>
    </location>
</feature>
<protein>
    <recommendedName>
        <fullName evidence="10">Fatty acid ABC transporter ATP-binding/permease protein</fullName>
    </recommendedName>
</protein>
<keyword evidence="5 14" id="KW-0067">ATP-binding</keyword>
<keyword evidence="3 11" id="KW-0812">Transmembrane</keyword>
<organism evidence="14 15">
    <name type="scientific">Pseudonocardia cypriaca</name>
    <dbReference type="NCBI Taxonomy" id="882449"/>
    <lineage>
        <taxon>Bacteria</taxon>
        <taxon>Bacillati</taxon>
        <taxon>Actinomycetota</taxon>
        <taxon>Actinomycetes</taxon>
        <taxon>Pseudonocardiales</taxon>
        <taxon>Pseudonocardiaceae</taxon>
        <taxon>Pseudonocardia</taxon>
    </lineage>
</organism>
<keyword evidence="15" id="KW-1185">Reference proteome</keyword>
<dbReference type="SUPFAM" id="SSF52540">
    <property type="entry name" value="P-loop containing nucleoside triphosphate hydrolases"/>
    <property type="match status" value="1"/>
</dbReference>
<feature type="transmembrane region" description="Helical" evidence="11">
    <location>
        <begin position="248"/>
        <end position="268"/>
    </location>
</feature>
<dbReference type="GO" id="GO:0005886">
    <property type="term" value="C:plasma membrane"/>
    <property type="evidence" value="ECO:0007669"/>
    <property type="project" value="UniProtKB-SubCell"/>
</dbReference>
<dbReference type="InterPro" id="IPR039421">
    <property type="entry name" value="Type_1_exporter"/>
</dbReference>
<dbReference type="PROSITE" id="PS00211">
    <property type="entry name" value="ABC_TRANSPORTER_1"/>
    <property type="match status" value="1"/>
</dbReference>
<dbReference type="AlphaFoldDB" id="A0A543FVF8"/>
<gene>
    <name evidence="14" type="ORF">FB388_5057</name>
</gene>
<dbReference type="Pfam" id="PF00664">
    <property type="entry name" value="ABC_membrane"/>
    <property type="match status" value="1"/>
</dbReference>